<evidence type="ECO:0000256" key="3">
    <source>
        <dbReference type="ARBA" id="ARBA00022840"/>
    </source>
</evidence>
<dbReference type="Gene3D" id="3.40.50.300">
    <property type="entry name" value="P-loop containing nucleotide triphosphate hydrolases"/>
    <property type="match status" value="1"/>
</dbReference>
<dbReference type="InterPro" id="IPR014818">
    <property type="entry name" value="Phage/plasmid_primase_P4_C"/>
</dbReference>
<dbReference type="PROSITE" id="PS51206">
    <property type="entry name" value="SF3_HELICASE_1"/>
    <property type="match status" value="1"/>
</dbReference>
<dbReference type="NCBIfam" id="TIGR01613">
    <property type="entry name" value="primase_Cterm"/>
    <property type="match status" value="1"/>
</dbReference>
<evidence type="ECO:0000313" key="5">
    <source>
        <dbReference type="EMBL" id="MBM6739357.1"/>
    </source>
</evidence>
<keyword evidence="2" id="KW-0378">Hydrolase</keyword>
<name>A0ABS2ECH2_9FIRM</name>
<dbReference type="InterPro" id="IPR051620">
    <property type="entry name" value="ORF904-like_C"/>
</dbReference>
<keyword evidence="6" id="KW-1185">Reference proteome</keyword>
<keyword evidence="1" id="KW-0547">Nucleotide-binding</keyword>
<dbReference type="RefSeq" id="WP_081958015.1">
    <property type="nucleotide sequence ID" value="NZ_JACLYY010000022.1"/>
</dbReference>
<dbReference type="Pfam" id="PF19263">
    <property type="entry name" value="DUF5906"/>
    <property type="match status" value="1"/>
</dbReference>
<evidence type="ECO:0000259" key="4">
    <source>
        <dbReference type="PROSITE" id="PS51206"/>
    </source>
</evidence>
<accession>A0ABS2ECH2</accession>
<reference evidence="5 6" key="1">
    <citation type="journal article" date="2021" name="Sci. Rep.">
        <title>The distribution of antibiotic resistance genes in chicken gut microbiota commensals.</title>
        <authorList>
            <person name="Juricova H."/>
            <person name="Matiasovicova J."/>
            <person name="Kubasova T."/>
            <person name="Cejkova D."/>
            <person name="Rychlik I."/>
        </authorList>
    </citation>
    <scope>NUCLEOTIDE SEQUENCE [LARGE SCALE GENOMIC DNA]</scope>
    <source>
        <strain evidence="5 6">An773</strain>
    </source>
</reference>
<dbReference type="Pfam" id="PF08706">
    <property type="entry name" value="D5_N"/>
    <property type="match status" value="1"/>
</dbReference>
<sequence length="459" mass="53355">MQEDFKSLKPEQLEALKTLLSGIPADSPEYADWFDGKKIDEIALCEYMLRKKERKCIHGKFYDLDGEIEDDTVRKEILEEISPYQKSNVAKMVDRILNTLKLICQCEAPPVREDRVHFRNGTYHLDGSFTEIKEWSMNRLPVRYNPNAPVPERWLAFLDDLLDKEDIPVLQEFMGYAMIPSNRGQKMLLMIGKGGEGKSRIGRVLRAILGDNMNTGSIQKLENDRFNRADQEGKLLFMDDDMRTEALPSTNNIKSIVTMEDKIDLERKGEQSVQGYLYVRIICFGNGSLKSLHDQSYGFYRRQILLMTKDRTADRKDDRYLGDKLIREAEGIVLWCLEGLQRLVKNGFEFSISDQAKQNLADLMENENNIISFLNSSGYVRREKETYASSRQLYIAYRKWCDDNLEKPRAENTFKKYLNENARSLGLTYDKNLPSENGKTVRGFRGIHVLINTKQYRFF</sequence>
<keyword evidence="3" id="KW-0067">ATP-binding</keyword>
<gene>
    <name evidence="5" type="ORF">H7U36_14815</name>
</gene>
<comment type="caution">
    <text evidence="5">The sequence shown here is derived from an EMBL/GenBank/DDBJ whole genome shotgun (WGS) entry which is preliminary data.</text>
</comment>
<proteinExistence type="predicted"/>
<dbReference type="InterPro" id="IPR027417">
    <property type="entry name" value="P-loop_NTPase"/>
</dbReference>
<organism evidence="5 6">
    <name type="scientific">Faecalicatena fissicatena</name>
    <dbReference type="NCBI Taxonomy" id="290055"/>
    <lineage>
        <taxon>Bacteria</taxon>
        <taxon>Bacillati</taxon>
        <taxon>Bacillota</taxon>
        <taxon>Clostridia</taxon>
        <taxon>Lachnospirales</taxon>
        <taxon>Lachnospiraceae</taxon>
        <taxon>Faecalicatena</taxon>
    </lineage>
</organism>
<feature type="domain" description="SF3 helicase" evidence="4">
    <location>
        <begin position="165"/>
        <end position="321"/>
    </location>
</feature>
<dbReference type="EMBL" id="JACLYY010000022">
    <property type="protein sequence ID" value="MBM6739357.1"/>
    <property type="molecule type" value="Genomic_DNA"/>
</dbReference>
<evidence type="ECO:0000256" key="2">
    <source>
        <dbReference type="ARBA" id="ARBA00022801"/>
    </source>
</evidence>
<evidence type="ECO:0000256" key="1">
    <source>
        <dbReference type="ARBA" id="ARBA00022741"/>
    </source>
</evidence>
<protein>
    <submittedName>
        <fullName evidence="5">DNA primase</fullName>
    </submittedName>
</protein>
<dbReference type="InterPro" id="IPR045455">
    <property type="entry name" value="NrS-1_pol-like_helicase"/>
</dbReference>
<dbReference type="PANTHER" id="PTHR35372">
    <property type="entry name" value="ATP BINDING PROTEIN-RELATED"/>
    <property type="match status" value="1"/>
</dbReference>
<evidence type="ECO:0000313" key="6">
    <source>
        <dbReference type="Proteomes" id="UP000716906"/>
    </source>
</evidence>
<dbReference type="Proteomes" id="UP000716906">
    <property type="component" value="Unassembled WGS sequence"/>
</dbReference>
<dbReference type="PANTHER" id="PTHR35372:SF2">
    <property type="entry name" value="SF3 HELICASE DOMAIN-CONTAINING PROTEIN"/>
    <property type="match status" value="1"/>
</dbReference>
<dbReference type="InterPro" id="IPR014015">
    <property type="entry name" value="Helicase_SF3_DNA-vir"/>
</dbReference>
<dbReference type="InterPro" id="IPR006500">
    <property type="entry name" value="Helicase_put_C_phage/plasmid"/>
</dbReference>